<keyword evidence="4" id="KW-1185">Reference proteome</keyword>
<name>A0A916J010_9BURK</name>
<evidence type="ECO:0000256" key="1">
    <source>
        <dbReference type="SAM" id="SignalP"/>
    </source>
</evidence>
<sequence>MKPGRLAPVTLMLWLGTLPTTVHSAPPAAMISSDTLIRTSTAQPVEIIHTSLEFAVDFGPFTQHLEALLGRYDPSAVRQLVATDPAMADARLAQMEGEEGLMIFMVQNHGALLNLAGAPRRAMRYHVGNPRIALQMTRHDIRAGLYAPLSVLVYEAGPGAVRVEFDQPSTLFGQFGDAEIGAVGRELDGKLARVLGHAARLAAQP</sequence>
<dbReference type="SUPFAM" id="SSF103247">
    <property type="entry name" value="TT1751-like"/>
    <property type="match status" value="1"/>
</dbReference>
<gene>
    <name evidence="3" type="ORF">LMG31506_04304</name>
</gene>
<dbReference type="RefSeq" id="WP_211949204.1">
    <property type="nucleotide sequence ID" value="NZ_CAJPUY010000016.1"/>
</dbReference>
<dbReference type="Proteomes" id="UP000672934">
    <property type="component" value="Unassembled WGS sequence"/>
</dbReference>
<evidence type="ECO:0000259" key="2">
    <source>
        <dbReference type="Pfam" id="PF03625"/>
    </source>
</evidence>
<comment type="caution">
    <text evidence="3">The sequence shown here is derived from an EMBL/GenBank/DDBJ whole genome shotgun (WGS) entry which is preliminary data.</text>
</comment>
<dbReference type="InterPro" id="IPR005180">
    <property type="entry name" value="DUF302"/>
</dbReference>
<feature type="chain" id="PRO_5038137795" description="DUF302 domain-containing protein" evidence="1">
    <location>
        <begin position="25"/>
        <end position="205"/>
    </location>
</feature>
<accession>A0A916J010</accession>
<dbReference type="InterPro" id="IPR035923">
    <property type="entry name" value="TT1751-like_sf"/>
</dbReference>
<evidence type="ECO:0000313" key="4">
    <source>
        <dbReference type="Proteomes" id="UP000672934"/>
    </source>
</evidence>
<dbReference type="Gene3D" id="3.30.310.70">
    <property type="entry name" value="TT1751-like domain"/>
    <property type="match status" value="1"/>
</dbReference>
<dbReference type="EMBL" id="CAJPUY010000016">
    <property type="protein sequence ID" value="CAG2150837.1"/>
    <property type="molecule type" value="Genomic_DNA"/>
</dbReference>
<dbReference type="Pfam" id="PF03625">
    <property type="entry name" value="DUF302"/>
    <property type="match status" value="1"/>
</dbReference>
<reference evidence="3" key="1">
    <citation type="submission" date="2021-03" db="EMBL/GenBank/DDBJ databases">
        <authorList>
            <person name="Peeters C."/>
        </authorList>
    </citation>
    <scope>NUCLEOTIDE SEQUENCE</scope>
    <source>
        <strain evidence="3">LMG 31506</strain>
    </source>
</reference>
<organism evidence="3 4">
    <name type="scientific">Cupriavidus yeoncheonensis</name>
    <dbReference type="NCBI Taxonomy" id="1462994"/>
    <lineage>
        <taxon>Bacteria</taxon>
        <taxon>Pseudomonadati</taxon>
        <taxon>Pseudomonadota</taxon>
        <taxon>Betaproteobacteria</taxon>
        <taxon>Burkholderiales</taxon>
        <taxon>Burkholderiaceae</taxon>
        <taxon>Cupriavidus</taxon>
    </lineage>
</organism>
<dbReference type="CDD" id="cd14797">
    <property type="entry name" value="DUF302"/>
    <property type="match status" value="1"/>
</dbReference>
<proteinExistence type="predicted"/>
<feature type="domain" description="DUF302" evidence="2">
    <location>
        <begin position="109"/>
        <end position="168"/>
    </location>
</feature>
<feature type="signal peptide" evidence="1">
    <location>
        <begin position="1"/>
        <end position="24"/>
    </location>
</feature>
<keyword evidence="1" id="KW-0732">Signal</keyword>
<dbReference type="AlphaFoldDB" id="A0A916J010"/>
<protein>
    <recommendedName>
        <fullName evidence="2">DUF302 domain-containing protein</fullName>
    </recommendedName>
</protein>
<evidence type="ECO:0000313" key="3">
    <source>
        <dbReference type="EMBL" id="CAG2150837.1"/>
    </source>
</evidence>